<gene>
    <name evidence="2" type="ORF">MP11Mi_11830</name>
</gene>
<dbReference type="Gene3D" id="3.10.180.10">
    <property type="entry name" value="2,3-Dihydroxybiphenyl 1,2-Dioxygenase, domain 1"/>
    <property type="match status" value="2"/>
</dbReference>
<dbReference type="AlphaFoldDB" id="A0AA97GTX4"/>
<accession>A0AA97GTX4</accession>
<feature type="domain" description="Glyoxalase-like" evidence="1">
    <location>
        <begin position="134"/>
        <end position="231"/>
    </location>
</feature>
<dbReference type="EMBL" id="CP128986">
    <property type="protein sequence ID" value="WOC12101.1"/>
    <property type="molecule type" value="Genomic_DNA"/>
</dbReference>
<dbReference type="InterPro" id="IPR041581">
    <property type="entry name" value="Glyoxalase_6"/>
</dbReference>
<organism evidence="2">
    <name type="scientific">Gordonia sp. MP11Mi</name>
    <dbReference type="NCBI Taxonomy" id="3022769"/>
    <lineage>
        <taxon>Bacteria</taxon>
        <taxon>Bacillati</taxon>
        <taxon>Actinomycetota</taxon>
        <taxon>Actinomycetes</taxon>
        <taxon>Mycobacteriales</taxon>
        <taxon>Gordoniaceae</taxon>
        <taxon>Gordonia</taxon>
    </lineage>
</organism>
<dbReference type="RefSeq" id="WP_420041359.1">
    <property type="nucleotide sequence ID" value="NZ_CP128986.1"/>
</dbReference>
<dbReference type="InterPro" id="IPR029068">
    <property type="entry name" value="Glyas_Bleomycin-R_OHBP_Dase"/>
</dbReference>
<evidence type="ECO:0000259" key="1">
    <source>
        <dbReference type="Pfam" id="PF18029"/>
    </source>
</evidence>
<sequence length="244" mass="26497">MHVEWLTAYLDLPSGDFGSEVTFWRAISGSTVSPPRGDHKEFATLEPFNGDAHLRVQRVSDGPGGTHLDIHVADPVSASLEAVSLGASLIADYGTHRVMSSPGGGVFCLVPHQGESERARPIRWPGGTISIVDQVCFDVPTERFDAEVAFWEALTGHPNPGRHDPDRVGLTRNPDLALQVLLVRSDVAEPATYIEVAATDIDDEIERHEGWGASVVTQCTDRVMMADPIGRCYFISARNPRTGT</sequence>
<feature type="domain" description="Glyoxalase-like" evidence="1">
    <location>
        <begin position="15"/>
        <end position="110"/>
    </location>
</feature>
<evidence type="ECO:0000313" key="2">
    <source>
        <dbReference type="EMBL" id="WOC12101.1"/>
    </source>
</evidence>
<reference evidence="2" key="1">
    <citation type="submission" date="2023-06" db="EMBL/GenBank/DDBJ databases">
        <title>Gordonia sp. nov. and Pseudochrobactrum sp. nov., two species isolated from the burying beetle Nicrophorus vespilloides.</title>
        <authorList>
            <person name="Poehlein A."/>
            <person name="Guzman J."/>
            <person name="Daniel R."/>
            <person name="Vilcinskas A."/>
        </authorList>
    </citation>
    <scope>NUCLEOTIDE SEQUENCE</scope>
    <source>
        <strain evidence="2">MP11Mi</strain>
    </source>
</reference>
<name>A0AA97GTX4_9ACTN</name>
<proteinExistence type="predicted"/>
<dbReference type="Pfam" id="PF18029">
    <property type="entry name" value="Glyoxalase_6"/>
    <property type="match status" value="2"/>
</dbReference>
<protein>
    <recommendedName>
        <fullName evidence="1">Glyoxalase-like domain-containing protein</fullName>
    </recommendedName>
</protein>